<dbReference type="InterPro" id="IPR036641">
    <property type="entry name" value="HPT_dom_sf"/>
</dbReference>
<dbReference type="OrthoDB" id="1669200at2"/>
<dbReference type="GO" id="GO:0000160">
    <property type="term" value="P:phosphorelay signal transduction system"/>
    <property type="evidence" value="ECO:0007669"/>
    <property type="project" value="InterPro"/>
</dbReference>
<feature type="domain" description="HPt" evidence="1">
    <location>
        <begin position="48"/>
        <end position="96"/>
    </location>
</feature>
<gene>
    <name evidence="2" type="ORF">SAMN02910406_00203</name>
</gene>
<accession>A0A1I1D0B7</accession>
<protein>
    <submittedName>
        <fullName evidence="2">HPt (Histidine-containing phosphotransfer) domain-containing protein</fullName>
    </submittedName>
</protein>
<evidence type="ECO:0000313" key="2">
    <source>
        <dbReference type="EMBL" id="SFB67802.1"/>
    </source>
</evidence>
<dbReference type="AlphaFoldDB" id="A0A1I1D0B7"/>
<name>A0A1I1D0B7_RUMAL</name>
<dbReference type="Proteomes" id="UP000182192">
    <property type="component" value="Unassembled WGS sequence"/>
</dbReference>
<dbReference type="SUPFAM" id="SSF47226">
    <property type="entry name" value="Histidine-containing phosphotransfer domain, HPT domain"/>
    <property type="match status" value="1"/>
</dbReference>
<organism evidence="2 3">
    <name type="scientific">Ruminococcus albus</name>
    <dbReference type="NCBI Taxonomy" id="1264"/>
    <lineage>
        <taxon>Bacteria</taxon>
        <taxon>Bacillati</taxon>
        <taxon>Bacillota</taxon>
        <taxon>Clostridia</taxon>
        <taxon>Eubacteriales</taxon>
        <taxon>Oscillospiraceae</taxon>
        <taxon>Ruminococcus</taxon>
    </lineage>
</organism>
<dbReference type="EMBL" id="FOKQ01000001">
    <property type="protein sequence ID" value="SFB67802.1"/>
    <property type="molecule type" value="Genomic_DNA"/>
</dbReference>
<evidence type="ECO:0000259" key="1">
    <source>
        <dbReference type="Pfam" id="PF01627"/>
    </source>
</evidence>
<dbReference type="Pfam" id="PF01627">
    <property type="entry name" value="Hpt"/>
    <property type="match status" value="1"/>
</dbReference>
<dbReference type="Gene3D" id="1.20.120.160">
    <property type="entry name" value="HPT domain"/>
    <property type="match status" value="1"/>
</dbReference>
<dbReference type="InterPro" id="IPR008207">
    <property type="entry name" value="Sig_transdc_His_kin_Hpt_dom"/>
</dbReference>
<evidence type="ECO:0000313" key="3">
    <source>
        <dbReference type="Proteomes" id="UP000182192"/>
    </source>
</evidence>
<dbReference type="RefSeq" id="WP_074959625.1">
    <property type="nucleotide sequence ID" value="NZ_FOKQ01000001.1"/>
</dbReference>
<reference evidence="2 3" key="1">
    <citation type="submission" date="2016-10" db="EMBL/GenBank/DDBJ databases">
        <authorList>
            <person name="de Groot N.N."/>
        </authorList>
    </citation>
    <scope>NUCLEOTIDE SEQUENCE [LARGE SCALE GENOMIC DNA]</scope>
    <source>
        <strain evidence="2 3">AR67</strain>
    </source>
</reference>
<proteinExistence type="predicted"/>
<sequence length="122" mass="13949">MTLQELYYEIGGDYDQAMRVLRMEKLIDKHIRKMRTNSVVEGLVDAGERMEPAQIFEAAHAMKGVCANLGLVDLAGMASEIAEEFRPGNSRRLTDDEVKLRIKKIGEAYKRTADRIRRYEEG</sequence>